<keyword evidence="2" id="KW-1185">Reference proteome</keyword>
<dbReference type="EMBL" id="KK088423">
    <property type="protein sequence ID" value="EYE95248.1"/>
    <property type="molecule type" value="Genomic_DNA"/>
</dbReference>
<proteinExistence type="predicted"/>
<dbReference type="Proteomes" id="UP000019804">
    <property type="component" value="Unassembled WGS sequence"/>
</dbReference>
<organism evidence="1 2">
    <name type="scientific">Aspergillus ruber (strain CBS 135680)</name>
    <dbReference type="NCBI Taxonomy" id="1388766"/>
    <lineage>
        <taxon>Eukaryota</taxon>
        <taxon>Fungi</taxon>
        <taxon>Dikarya</taxon>
        <taxon>Ascomycota</taxon>
        <taxon>Pezizomycotina</taxon>
        <taxon>Eurotiomycetes</taxon>
        <taxon>Eurotiomycetidae</taxon>
        <taxon>Eurotiales</taxon>
        <taxon>Aspergillaceae</taxon>
        <taxon>Aspergillus</taxon>
        <taxon>Aspergillus subgen. Aspergillus</taxon>
    </lineage>
</organism>
<dbReference type="GeneID" id="63695297"/>
<dbReference type="OrthoDB" id="10318404at2759"/>
<evidence type="ECO:0000313" key="1">
    <source>
        <dbReference type="EMBL" id="EYE95248.1"/>
    </source>
</evidence>
<sequence>MCIELLPFQNQSITTVSEIGSGHYCITNKTTPYKKPVVSASDHSTVTISSFTTDCDPHQLWYIWGEGYYFHIRNGSGKYLVVSPSGAYSSVMGRDESQVWIVEVVHEDCNFYYRIYANGTPRFQLVETSPDPNQIWKIWQMGT</sequence>
<dbReference type="SUPFAM" id="SSF50370">
    <property type="entry name" value="Ricin B-like lectins"/>
    <property type="match status" value="1"/>
</dbReference>
<gene>
    <name evidence="1" type="ORF">EURHEDRAFT_402878</name>
</gene>
<dbReference type="HOGENOM" id="CLU_1805776_0_0_1"/>
<dbReference type="AlphaFoldDB" id="A0A017SE07"/>
<protein>
    <recommendedName>
        <fullName evidence="3">Ricin B lectin domain-containing protein</fullName>
    </recommendedName>
</protein>
<accession>A0A017SE07</accession>
<dbReference type="Gene3D" id="2.80.10.50">
    <property type="match status" value="1"/>
</dbReference>
<dbReference type="InterPro" id="IPR035992">
    <property type="entry name" value="Ricin_B-like_lectins"/>
</dbReference>
<dbReference type="RefSeq" id="XP_040638936.1">
    <property type="nucleotide sequence ID" value="XM_040780173.1"/>
</dbReference>
<name>A0A017SE07_ASPRC</name>
<reference evidence="2" key="1">
    <citation type="journal article" date="2014" name="Nat. Commun.">
        <title>Genomic adaptations of the halophilic Dead Sea filamentous fungus Eurotium rubrum.</title>
        <authorList>
            <person name="Kis-Papo T."/>
            <person name="Weig A.R."/>
            <person name="Riley R."/>
            <person name="Persoh D."/>
            <person name="Salamov A."/>
            <person name="Sun H."/>
            <person name="Lipzen A."/>
            <person name="Wasser S.P."/>
            <person name="Rambold G."/>
            <person name="Grigoriev I.V."/>
            <person name="Nevo E."/>
        </authorList>
    </citation>
    <scope>NUCLEOTIDE SEQUENCE [LARGE SCALE GENOMIC DNA]</scope>
    <source>
        <strain evidence="2">CBS 135680</strain>
    </source>
</reference>
<evidence type="ECO:0000313" key="2">
    <source>
        <dbReference type="Proteomes" id="UP000019804"/>
    </source>
</evidence>
<evidence type="ECO:0008006" key="3">
    <source>
        <dbReference type="Google" id="ProtNLM"/>
    </source>
</evidence>